<dbReference type="InterPro" id="IPR014133">
    <property type="entry name" value="Cry_DASH"/>
</dbReference>
<dbReference type="Gene3D" id="3.40.50.620">
    <property type="entry name" value="HUPs"/>
    <property type="match status" value="1"/>
</dbReference>
<evidence type="ECO:0000259" key="7">
    <source>
        <dbReference type="PROSITE" id="PS51645"/>
    </source>
</evidence>
<dbReference type="InterPro" id="IPR006050">
    <property type="entry name" value="DNA_photolyase_N"/>
</dbReference>
<dbReference type="RefSeq" id="WP_144888896.1">
    <property type="nucleotide sequence ID" value="NZ_VLKO01000001.1"/>
</dbReference>
<keyword evidence="3 6" id="KW-0285">Flavoprotein</keyword>
<dbReference type="SUPFAM" id="SSF52425">
    <property type="entry name" value="Cryptochrome/photolyase, N-terminal domain"/>
    <property type="match status" value="1"/>
</dbReference>
<comment type="cofactor">
    <cofactor evidence="6">
        <name>FAD</name>
        <dbReference type="ChEBI" id="CHEBI:57692"/>
    </cofactor>
    <text evidence="6">Binds 1 FAD per subunit.</text>
</comment>
<gene>
    <name evidence="8" type="ORF">IQ05_00010</name>
</gene>
<dbReference type="PANTHER" id="PTHR11455:SF22">
    <property type="entry name" value="CRYPTOCHROME DASH"/>
    <property type="match status" value="1"/>
</dbReference>
<protein>
    <recommendedName>
        <fullName evidence="2 6">Cryptochrome DASH</fullName>
    </recommendedName>
</protein>
<reference evidence="8 9" key="1">
    <citation type="journal article" date="2015" name="Stand. Genomic Sci.">
        <title>Genomic Encyclopedia of Bacterial and Archaeal Type Strains, Phase III: the genomes of soil and plant-associated and newly described type strains.</title>
        <authorList>
            <person name="Whitman W.B."/>
            <person name="Woyke T."/>
            <person name="Klenk H.P."/>
            <person name="Zhou Y."/>
            <person name="Lilburn T.G."/>
            <person name="Beck B.J."/>
            <person name="De Vos P."/>
            <person name="Vandamme P."/>
            <person name="Eisen J.A."/>
            <person name="Garrity G."/>
            <person name="Hugenholtz P."/>
            <person name="Kyrpides N.C."/>
        </authorList>
    </citation>
    <scope>NUCLEOTIDE SEQUENCE [LARGE SCALE GENOMIC DNA]</scope>
    <source>
        <strain evidence="8 9">CGMCC 1.6847</strain>
    </source>
</reference>
<evidence type="ECO:0000256" key="6">
    <source>
        <dbReference type="RuleBase" id="RU367151"/>
    </source>
</evidence>
<evidence type="ECO:0000256" key="3">
    <source>
        <dbReference type="ARBA" id="ARBA00022630"/>
    </source>
</evidence>
<evidence type="ECO:0000256" key="1">
    <source>
        <dbReference type="ARBA" id="ARBA00005862"/>
    </source>
</evidence>
<comment type="similarity">
    <text evidence="1 6">Belongs to the DNA photolyase class-1 family.</text>
</comment>
<dbReference type="Pfam" id="PF03441">
    <property type="entry name" value="FAD_binding_7"/>
    <property type="match status" value="1"/>
</dbReference>
<dbReference type="PRINTS" id="PR00147">
    <property type="entry name" value="DNAPHOTLYASE"/>
</dbReference>
<dbReference type="InterPro" id="IPR036155">
    <property type="entry name" value="Crypto/Photolyase_N_sf"/>
</dbReference>
<dbReference type="Proteomes" id="UP000317519">
    <property type="component" value="Unassembled WGS sequence"/>
</dbReference>
<feature type="domain" description="Photolyase/cryptochrome alpha/beta" evidence="7">
    <location>
        <begin position="5"/>
        <end position="139"/>
    </location>
</feature>
<dbReference type="InterPro" id="IPR005101">
    <property type="entry name" value="Cryptochr/Photolyase_FAD-bd"/>
</dbReference>
<dbReference type="EMBL" id="VLKO01000001">
    <property type="protein sequence ID" value="TWI03086.1"/>
    <property type="molecule type" value="Genomic_DNA"/>
</dbReference>
<dbReference type="NCBIfam" id="TIGR02765">
    <property type="entry name" value="crypto_DASH"/>
    <property type="match status" value="1"/>
</dbReference>
<dbReference type="InterPro" id="IPR014729">
    <property type="entry name" value="Rossmann-like_a/b/a_fold"/>
</dbReference>
<comment type="caution">
    <text evidence="8">The sequence shown here is derived from an EMBL/GenBank/DDBJ whole genome shotgun (WGS) entry which is preliminary data.</text>
</comment>
<evidence type="ECO:0000256" key="5">
    <source>
        <dbReference type="ARBA" id="ARBA00022991"/>
    </source>
</evidence>
<dbReference type="InterPro" id="IPR002081">
    <property type="entry name" value="Cryptochrome/DNA_photolyase_1"/>
</dbReference>
<proteinExistence type="inferred from homology"/>
<evidence type="ECO:0000256" key="4">
    <source>
        <dbReference type="ARBA" id="ARBA00022827"/>
    </source>
</evidence>
<evidence type="ECO:0000256" key="2">
    <source>
        <dbReference type="ARBA" id="ARBA00017881"/>
    </source>
</evidence>
<dbReference type="Gene3D" id="1.25.40.80">
    <property type="match status" value="1"/>
</dbReference>
<comment type="cofactor">
    <cofactor evidence="6">
        <name>(6R)-5,10-methylene-5,6,7,8-tetrahydrofolate</name>
        <dbReference type="ChEBI" id="CHEBI:15636"/>
    </cofactor>
    <text evidence="6">Binds 1 5,10-methenyltetrahydrofolate (MTHF) per subunit.</text>
</comment>
<accession>A0ABY3FN24</accession>
<keyword evidence="4 6" id="KW-0274">FAD</keyword>
<sequence length="434" mass="51047">MQKKQKGLVWFRNDLRVQDNESLNNAIDTNETVVAVYFFDPRQFEETQFGFKKTEKFRAKFLIESVVALRKNLEKLNISLLVYQQKPEDVIPDLVQKKEINSVYFQEEWTSEEKQVEQNVKEKTKATVEFITSYNQFLFHPDSIPFDIESIPNVFTQFRNKCEKSARVKSLFVPKSKSKENIEPNDTKIPTLQDLGLEDFELDSRTAFPFYGGEDAALSRLQGYFWDSEKLSVYKLTRNGLIGADFSSKFSPWLANGSISAKTIYWEILQYEKEVEKNESTYWLIFELIWRDYFKYISLKNGNSIFKLGGILNRDYEWKNNKYAITKWINGNTEESFVNANMIELKETGWMSNRGRQNVGSYFAKELCLDWRIGAAYFESLLLDYDVHSNYGNWMYVSGVGNDPRDRKFNIKLQASNYDGQSKFQNLWLQNKLF</sequence>
<organism evidence="8 9">
    <name type="scientific">Flavobacterium tiangeerense</name>
    <dbReference type="NCBI Taxonomy" id="459471"/>
    <lineage>
        <taxon>Bacteria</taxon>
        <taxon>Pseudomonadati</taxon>
        <taxon>Bacteroidota</taxon>
        <taxon>Flavobacteriia</taxon>
        <taxon>Flavobacteriales</taxon>
        <taxon>Flavobacteriaceae</taxon>
        <taxon>Flavobacterium</taxon>
    </lineage>
</organism>
<evidence type="ECO:0000313" key="8">
    <source>
        <dbReference type="EMBL" id="TWI03086.1"/>
    </source>
</evidence>
<name>A0ABY3FN24_9FLAO</name>
<keyword evidence="5 6" id="KW-0157">Chromophore</keyword>
<dbReference type="Pfam" id="PF00875">
    <property type="entry name" value="DNA_photolyase"/>
    <property type="match status" value="1"/>
</dbReference>
<dbReference type="PANTHER" id="PTHR11455">
    <property type="entry name" value="CRYPTOCHROME"/>
    <property type="match status" value="1"/>
</dbReference>
<dbReference type="InterPro" id="IPR036134">
    <property type="entry name" value="Crypto/Photolyase_FAD-like_sf"/>
</dbReference>
<keyword evidence="9" id="KW-1185">Reference proteome</keyword>
<dbReference type="SUPFAM" id="SSF48173">
    <property type="entry name" value="Cryptochrome/photolyase FAD-binding domain"/>
    <property type="match status" value="1"/>
</dbReference>
<comment type="function">
    <text evidence="6">May have a photoreceptor function.</text>
</comment>
<evidence type="ECO:0000313" key="9">
    <source>
        <dbReference type="Proteomes" id="UP000317519"/>
    </source>
</evidence>
<dbReference type="Gene3D" id="1.10.579.10">
    <property type="entry name" value="DNA Cyclobutane Dipyrimidine Photolyase, subunit A, domain 3"/>
    <property type="match status" value="1"/>
</dbReference>
<dbReference type="PROSITE" id="PS51645">
    <property type="entry name" value="PHR_CRY_ALPHA_BETA"/>
    <property type="match status" value="1"/>
</dbReference>